<dbReference type="EMBL" id="CM035419">
    <property type="protein sequence ID" value="KAH7416499.1"/>
    <property type="molecule type" value="Genomic_DNA"/>
</dbReference>
<comment type="caution">
    <text evidence="4">The sequence shown here is derived from an EMBL/GenBank/DDBJ whole genome shotgun (WGS) entry which is preliminary data.</text>
</comment>
<reference evidence="4" key="1">
    <citation type="submission" date="2021-08" db="EMBL/GenBank/DDBJ databases">
        <title>WGS assembly of Ceratopteris richardii.</title>
        <authorList>
            <person name="Marchant D.B."/>
            <person name="Chen G."/>
            <person name="Jenkins J."/>
            <person name="Shu S."/>
            <person name="Leebens-Mack J."/>
            <person name="Grimwood J."/>
            <person name="Schmutz J."/>
            <person name="Soltis P."/>
            <person name="Soltis D."/>
            <person name="Chen Z.-H."/>
        </authorList>
    </citation>
    <scope>NUCLEOTIDE SEQUENCE</scope>
    <source>
        <strain evidence="4">Whitten #5841</strain>
        <tissue evidence="4">Leaf</tissue>
    </source>
</reference>
<dbReference type="SUPFAM" id="SSF46565">
    <property type="entry name" value="Chaperone J-domain"/>
    <property type="match status" value="1"/>
</dbReference>
<organism evidence="4 5">
    <name type="scientific">Ceratopteris richardii</name>
    <name type="common">Triangle waterfern</name>
    <dbReference type="NCBI Taxonomy" id="49495"/>
    <lineage>
        <taxon>Eukaryota</taxon>
        <taxon>Viridiplantae</taxon>
        <taxon>Streptophyta</taxon>
        <taxon>Embryophyta</taxon>
        <taxon>Tracheophyta</taxon>
        <taxon>Polypodiopsida</taxon>
        <taxon>Polypodiidae</taxon>
        <taxon>Polypodiales</taxon>
        <taxon>Pteridineae</taxon>
        <taxon>Pteridaceae</taxon>
        <taxon>Parkerioideae</taxon>
        <taxon>Ceratopteris</taxon>
    </lineage>
</organism>
<feature type="region of interest" description="Disordered" evidence="2">
    <location>
        <begin position="116"/>
        <end position="177"/>
    </location>
</feature>
<dbReference type="SMART" id="SM00271">
    <property type="entry name" value="DnaJ"/>
    <property type="match status" value="1"/>
</dbReference>
<gene>
    <name evidence="4" type="ORF">KP509_14G094500</name>
</gene>
<dbReference type="FunFam" id="2.60.260.20:FF:000002">
    <property type="entry name" value="Dnaj homolog subfamily b member"/>
    <property type="match status" value="1"/>
</dbReference>
<dbReference type="PROSITE" id="PS00636">
    <property type="entry name" value="DNAJ_1"/>
    <property type="match status" value="1"/>
</dbReference>
<feature type="compositionally biased region" description="Low complexity" evidence="2">
    <location>
        <begin position="119"/>
        <end position="136"/>
    </location>
</feature>
<sequence length="356" mass="39753">MGTDFYKVLKVQRTASEEDLKKSYRRLVMKWHPDKNPENKVYAEARFKQVCEAYEVLSDPHKRSIYDRYGEEGLKDMPVDSRNSGGFSTGSTSHSSQKFNPKKAEDVFSEVFGTSYTYPNSNGTSQSSSSKTPSRNKSNDSYSNTNGSSQSRSKTPSKNKAEDNQGSSSSLRKAPPIENKLPCSLEELYHGAVRKMKISRNVLATGGKTVTVDEVLSIKIKPGWKKGTKITFPQKGNEQQGLIPADLIFIIDEKQHEVFKRDGNDLVMTQKISLADALGGTTLQIPSLDGKIIDMPLTELIYPGYEKIVRNEGMPIAKEHGKKGNLRIRFDIKFPSRLSADQRANIKRILSSDESA</sequence>
<feature type="compositionally biased region" description="Low complexity" evidence="2">
    <location>
        <begin position="84"/>
        <end position="96"/>
    </location>
</feature>
<dbReference type="GO" id="GO:0005829">
    <property type="term" value="C:cytosol"/>
    <property type="evidence" value="ECO:0007669"/>
    <property type="project" value="TreeGrafter"/>
</dbReference>
<dbReference type="PRINTS" id="PR00625">
    <property type="entry name" value="JDOMAIN"/>
</dbReference>
<dbReference type="Gene3D" id="1.10.287.110">
    <property type="entry name" value="DnaJ domain"/>
    <property type="match status" value="1"/>
</dbReference>
<evidence type="ECO:0000313" key="4">
    <source>
        <dbReference type="EMBL" id="KAH7416499.1"/>
    </source>
</evidence>
<feature type="compositionally biased region" description="Polar residues" evidence="2">
    <location>
        <begin position="140"/>
        <end position="171"/>
    </location>
</feature>
<dbReference type="GO" id="GO:0051082">
    <property type="term" value="F:unfolded protein binding"/>
    <property type="evidence" value="ECO:0007669"/>
    <property type="project" value="InterPro"/>
</dbReference>
<dbReference type="Gene3D" id="2.60.260.20">
    <property type="entry name" value="Urease metallochaperone UreE, N-terminal domain"/>
    <property type="match status" value="2"/>
</dbReference>
<evidence type="ECO:0000256" key="1">
    <source>
        <dbReference type="ARBA" id="ARBA00023186"/>
    </source>
</evidence>
<feature type="domain" description="J" evidence="3">
    <location>
        <begin position="4"/>
        <end position="70"/>
    </location>
</feature>
<dbReference type="GO" id="GO:0051087">
    <property type="term" value="F:protein-folding chaperone binding"/>
    <property type="evidence" value="ECO:0007669"/>
    <property type="project" value="TreeGrafter"/>
</dbReference>
<dbReference type="PANTHER" id="PTHR24078">
    <property type="entry name" value="DNAJ HOMOLOG SUBFAMILY C MEMBER"/>
    <property type="match status" value="1"/>
</dbReference>
<dbReference type="Pfam" id="PF00226">
    <property type="entry name" value="DnaJ"/>
    <property type="match status" value="1"/>
</dbReference>
<dbReference type="Proteomes" id="UP000825935">
    <property type="component" value="Chromosome 14"/>
</dbReference>
<dbReference type="CDD" id="cd06257">
    <property type="entry name" value="DnaJ"/>
    <property type="match status" value="1"/>
</dbReference>
<feature type="region of interest" description="Disordered" evidence="2">
    <location>
        <begin position="74"/>
        <end position="101"/>
    </location>
</feature>
<dbReference type="OrthoDB" id="550424at2759"/>
<dbReference type="FunFam" id="2.60.260.20:FF:000006">
    <property type="entry name" value="DnaJ subfamily B member 13"/>
    <property type="match status" value="1"/>
</dbReference>
<dbReference type="InterPro" id="IPR001623">
    <property type="entry name" value="DnaJ_domain"/>
</dbReference>
<keyword evidence="1" id="KW-0143">Chaperone</keyword>
<dbReference type="AlphaFoldDB" id="A0A8T2TC48"/>
<dbReference type="InterPro" id="IPR002939">
    <property type="entry name" value="DnaJ_C"/>
</dbReference>
<dbReference type="InterPro" id="IPR008971">
    <property type="entry name" value="HSP40/DnaJ_pept-bd"/>
</dbReference>
<dbReference type="InterPro" id="IPR036869">
    <property type="entry name" value="J_dom_sf"/>
</dbReference>
<dbReference type="GO" id="GO:0006457">
    <property type="term" value="P:protein folding"/>
    <property type="evidence" value="ECO:0007669"/>
    <property type="project" value="InterPro"/>
</dbReference>
<dbReference type="PROSITE" id="PS50076">
    <property type="entry name" value="DNAJ_2"/>
    <property type="match status" value="1"/>
</dbReference>
<proteinExistence type="predicted"/>
<name>A0A8T2TC48_CERRI</name>
<dbReference type="SUPFAM" id="SSF49493">
    <property type="entry name" value="HSP40/DnaJ peptide-binding domain"/>
    <property type="match status" value="2"/>
</dbReference>
<dbReference type="PANTHER" id="PTHR24078:SF522">
    <property type="entry name" value="DNAJ CHAPERONE C-TERMINAL DOMAIN-CONTAINING PROTEIN"/>
    <property type="match status" value="1"/>
</dbReference>
<keyword evidence="5" id="KW-1185">Reference proteome</keyword>
<evidence type="ECO:0000259" key="3">
    <source>
        <dbReference type="PROSITE" id="PS50076"/>
    </source>
</evidence>
<dbReference type="Pfam" id="PF01556">
    <property type="entry name" value="DnaJ_C"/>
    <property type="match status" value="1"/>
</dbReference>
<evidence type="ECO:0000256" key="2">
    <source>
        <dbReference type="SAM" id="MobiDB-lite"/>
    </source>
</evidence>
<dbReference type="InterPro" id="IPR051339">
    <property type="entry name" value="DnaJ_subfamily_B"/>
</dbReference>
<evidence type="ECO:0000313" key="5">
    <source>
        <dbReference type="Proteomes" id="UP000825935"/>
    </source>
</evidence>
<accession>A0A8T2TC48</accession>
<protein>
    <recommendedName>
        <fullName evidence="3">J domain-containing protein</fullName>
    </recommendedName>
</protein>
<dbReference type="OMA" id="FFGATTH"/>
<dbReference type="CDD" id="cd10747">
    <property type="entry name" value="DnaJ_C"/>
    <property type="match status" value="1"/>
</dbReference>
<dbReference type="InterPro" id="IPR018253">
    <property type="entry name" value="DnaJ_domain_CS"/>
</dbReference>